<dbReference type="Pfam" id="PF17921">
    <property type="entry name" value="Integrase_H2C2"/>
    <property type="match status" value="1"/>
</dbReference>
<evidence type="ECO:0000259" key="1">
    <source>
        <dbReference type="Pfam" id="PF17921"/>
    </source>
</evidence>
<reference evidence="2" key="1">
    <citation type="journal article" date="2021" name="Nat. Commun.">
        <title>Genomic analyses provide insights into spinach domestication and the genetic basis of agronomic traits.</title>
        <authorList>
            <person name="Cai X."/>
            <person name="Sun X."/>
            <person name="Xu C."/>
            <person name="Sun H."/>
            <person name="Wang X."/>
            <person name="Ge C."/>
            <person name="Zhang Z."/>
            <person name="Wang Q."/>
            <person name="Fei Z."/>
            <person name="Jiao C."/>
            <person name="Wang Q."/>
        </authorList>
    </citation>
    <scope>NUCLEOTIDE SEQUENCE [LARGE SCALE GENOMIC DNA]</scope>
    <source>
        <strain evidence="2">cv. Varoflay</strain>
    </source>
</reference>
<organism evidence="2 3">
    <name type="scientific">Spinacia oleracea</name>
    <name type="common">Spinach</name>
    <dbReference type="NCBI Taxonomy" id="3562"/>
    <lineage>
        <taxon>Eukaryota</taxon>
        <taxon>Viridiplantae</taxon>
        <taxon>Streptophyta</taxon>
        <taxon>Embryophyta</taxon>
        <taxon>Tracheophyta</taxon>
        <taxon>Spermatophyta</taxon>
        <taxon>Magnoliopsida</taxon>
        <taxon>eudicotyledons</taxon>
        <taxon>Gunneridae</taxon>
        <taxon>Pentapetalae</taxon>
        <taxon>Caryophyllales</taxon>
        <taxon>Chenopodiaceae</taxon>
        <taxon>Chenopodioideae</taxon>
        <taxon>Anserineae</taxon>
        <taxon>Spinacia</taxon>
    </lineage>
</organism>
<gene>
    <name evidence="3" type="primary">LOC130471960</name>
</gene>
<feature type="domain" description="Integrase zinc-binding" evidence="1">
    <location>
        <begin position="42"/>
        <end position="90"/>
    </location>
</feature>
<reference evidence="3" key="2">
    <citation type="submission" date="2025-08" db="UniProtKB">
        <authorList>
            <consortium name="RefSeq"/>
        </authorList>
    </citation>
    <scope>IDENTIFICATION</scope>
    <source>
        <tissue evidence="3">Leaf</tissue>
    </source>
</reference>
<dbReference type="InterPro" id="IPR041588">
    <property type="entry name" value="Integrase_H2C2"/>
</dbReference>
<evidence type="ECO:0000313" key="3">
    <source>
        <dbReference type="RefSeq" id="XP_056698309.1"/>
    </source>
</evidence>
<dbReference type="Proteomes" id="UP000813463">
    <property type="component" value="Chromosome 4"/>
</dbReference>
<evidence type="ECO:0000313" key="2">
    <source>
        <dbReference type="Proteomes" id="UP000813463"/>
    </source>
</evidence>
<dbReference type="RefSeq" id="XP_056698309.1">
    <property type="nucleotide sequence ID" value="XM_056842331.1"/>
</dbReference>
<dbReference type="Gene3D" id="1.10.340.70">
    <property type="match status" value="1"/>
</dbReference>
<proteinExistence type="predicted"/>
<keyword evidence="2" id="KW-1185">Reference proteome</keyword>
<accession>A0ABM3RRS0</accession>
<name>A0ABM3RRS0_SPIOL</name>
<sequence>MLSWIESKRKFRKDMQELEFKIHEDGSLRYKGRWCLPQKCEELKQKLMEEGQNTPYSVHPGGDKLYKDLKKVYWWPRMKNEVAEFVSRCLIDLPESQNRAYKTQRESPTTTDSKLEMKLYFYGFRHVFSVIESRKCTIWVVVD</sequence>
<protein>
    <recommendedName>
        <fullName evidence="1">Integrase zinc-binding domain-containing protein</fullName>
    </recommendedName>
</protein>
<dbReference type="GeneID" id="130471960"/>